<evidence type="ECO:0000313" key="1">
    <source>
        <dbReference type="EMBL" id="KAL1554709.1"/>
    </source>
</evidence>
<dbReference type="EMBL" id="JBEAFC010000006">
    <property type="protein sequence ID" value="KAL1554709.1"/>
    <property type="molecule type" value="Genomic_DNA"/>
</dbReference>
<gene>
    <name evidence="1" type="ORF">AAHA92_15242</name>
</gene>
<organism evidence="1 2">
    <name type="scientific">Salvia divinorum</name>
    <name type="common">Maria pastora</name>
    <name type="synonym">Diviner's sage</name>
    <dbReference type="NCBI Taxonomy" id="28513"/>
    <lineage>
        <taxon>Eukaryota</taxon>
        <taxon>Viridiplantae</taxon>
        <taxon>Streptophyta</taxon>
        <taxon>Embryophyta</taxon>
        <taxon>Tracheophyta</taxon>
        <taxon>Spermatophyta</taxon>
        <taxon>Magnoliopsida</taxon>
        <taxon>eudicotyledons</taxon>
        <taxon>Gunneridae</taxon>
        <taxon>Pentapetalae</taxon>
        <taxon>asterids</taxon>
        <taxon>lamiids</taxon>
        <taxon>Lamiales</taxon>
        <taxon>Lamiaceae</taxon>
        <taxon>Nepetoideae</taxon>
        <taxon>Mentheae</taxon>
        <taxon>Salviinae</taxon>
        <taxon>Salvia</taxon>
        <taxon>Salvia subgen. Calosphace</taxon>
    </lineage>
</organism>
<dbReference type="InterPro" id="IPR002347">
    <property type="entry name" value="SDR_fam"/>
</dbReference>
<evidence type="ECO:0000313" key="2">
    <source>
        <dbReference type="Proteomes" id="UP001567538"/>
    </source>
</evidence>
<accession>A0ABD1HI44</accession>
<dbReference type="AlphaFoldDB" id="A0ABD1HI44"/>
<name>A0ABD1HI44_SALDI</name>
<protein>
    <submittedName>
        <fullName evidence="1">3-oxoacyl-[acyl-carrier-protein] reductase FabG-like</fullName>
    </submittedName>
</protein>
<dbReference type="InterPro" id="IPR036291">
    <property type="entry name" value="NAD(P)-bd_dom_sf"/>
</dbReference>
<dbReference type="PANTHER" id="PTHR44375:SF22">
    <property type="entry name" value="11-BETA-HYDROXYSTEROID DEHYDROGENASE-LIKE 4A"/>
    <property type="match status" value="1"/>
</dbReference>
<dbReference type="SUPFAM" id="SSF51735">
    <property type="entry name" value="NAD(P)-binding Rossmann-fold domains"/>
    <property type="match status" value="1"/>
</dbReference>
<sequence>MAAKFQHQLEPWAQLPDKIVMVTGASSGLGLEFCLDLAASGCRIVAAARRIDRLESLCHQINKMDGLIGGVTNAKAVELNVTEDGPIIEAAVEKAWCERAQEIITGAFRGGLEQCGENKLEWVMNGLQARDHPTPA</sequence>
<reference evidence="1 2" key="1">
    <citation type="submission" date="2024-06" db="EMBL/GenBank/DDBJ databases">
        <title>A chromosome level genome sequence of Diviner's sage (Salvia divinorum).</title>
        <authorList>
            <person name="Ford S.A."/>
            <person name="Ro D.-K."/>
            <person name="Ness R.W."/>
            <person name="Phillips M.A."/>
        </authorList>
    </citation>
    <scope>NUCLEOTIDE SEQUENCE [LARGE SCALE GENOMIC DNA]</scope>
    <source>
        <strain evidence="1">SAF-2024a</strain>
        <tissue evidence="1">Leaf</tissue>
    </source>
</reference>
<dbReference type="Gene3D" id="3.40.50.720">
    <property type="entry name" value="NAD(P)-binding Rossmann-like Domain"/>
    <property type="match status" value="1"/>
</dbReference>
<proteinExistence type="predicted"/>
<dbReference type="PANTHER" id="PTHR44375">
    <property type="entry name" value="BETA-KETOACYL-ACP REDUCTASE-LIKE PROTEIN-RELATED"/>
    <property type="match status" value="1"/>
</dbReference>
<keyword evidence="2" id="KW-1185">Reference proteome</keyword>
<comment type="caution">
    <text evidence="1">The sequence shown here is derived from an EMBL/GenBank/DDBJ whole genome shotgun (WGS) entry which is preliminary data.</text>
</comment>
<dbReference type="Proteomes" id="UP001567538">
    <property type="component" value="Unassembled WGS sequence"/>
</dbReference>
<dbReference type="Pfam" id="PF00106">
    <property type="entry name" value="adh_short"/>
    <property type="match status" value="1"/>
</dbReference>